<dbReference type="InterPro" id="IPR001683">
    <property type="entry name" value="PX_dom"/>
</dbReference>
<accession>M7BRR8</accession>
<gene>
    <name evidence="10" type="ORF">UY3_08080</name>
</gene>
<dbReference type="PANTHER" id="PTHR15813:SF10">
    <property type="entry name" value="SORTING NEXIN-24"/>
    <property type="match status" value="1"/>
</dbReference>
<evidence type="ECO:0000256" key="6">
    <source>
        <dbReference type="ARBA" id="ARBA00023136"/>
    </source>
</evidence>
<dbReference type="GO" id="GO:0030659">
    <property type="term" value="C:cytoplasmic vesicle membrane"/>
    <property type="evidence" value="ECO:0007669"/>
    <property type="project" value="UniProtKB-SubCell"/>
</dbReference>
<keyword evidence="6" id="KW-0472">Membrane</keyword>
<evidence type="ECO:0000313" key="10">
    <source>
        <dbReference type="EMBL" id="EMP34778.1"/>
    </source>
</evidence>
<evidence type="ECO:0000256" key="7">
    <source>
        <dbReference type="ARBA" id="ARBA00023329"/>
    </source>
</evidence>
<evidence type="ECO:0000313" key="11">
    <source>
        <dbReference type="Proteomes" id="UP000031443"/>
    </source>
</evidence>
<dbReference type="GO" id="GO:1901981">
    <property type="term" value="F:phosphatidylinositol phosphate binding"/>
    <property type="evidence" value="ECO:0007669"/>
    <property type="project" value="TreeGrafter"/>
</dbReference>
<keyword evidence="3" id="KW-0813">Transport</keyword>
<keyword evidence="5" id="KW-0446">Lipid-binding</keyword>
<evidence type="ECO:0000256" key="2">
    <source>
        <dbReference type="ARBA" id="ARBA00010883"/>
    </source>
</evidence>
<dbReference type="GO" id="GO:0015031">
    <property type="term" value="P:protein transport"/>
    <property type="evidence" value="ECO:0007669"/>
    <property type="project" value="UniProtKB-KW"/>
</dbReference>
<dbReference type="SUPFAM" id="SSF64268">
    <property type="entry name" value="PX domain"/>
    <property type="match status" value="1"/>
</dbReference>
<feature type="signal peptide" evidence="8">
    <location>
        <begin position="1"/>
        <end position="15"/>
    </location>
</feature>
<evidence type="ECO:0000256" key="1">
    <source>
        <dbReference type="ARBA" id="ARBA00004180"/>
    </source>
</evidence>
<keyword evidence="4" id="KW-0653">Protein transport</keyword>
<dbReference type="InterPro" id="IPR052467">
    <property type="entry name" value="Sorting_nexin_PX-domain"/>
</dbReference>
<dbReference type="Gene3D" id="3.30.1520.10">
    <property type="entry name" value="Phox-like domain"/>
    <property type="match status" value="1"/>
</dbReference>
<evidence type="ECO:0000256" key="4">
    <source>
        <dbReference type="ARBA" id="ARBA00022927"/>
    </source>
</evidence>
<name>M7BRR8_CHEMY</name>
<dbReference type="Proteomes" id="UP000031443">
    <property type="component" value="Unassembled WGS sequence"/>
</dbReference>
<evidence type="ECO:0000256" key="5">
    <source>
        <dbReference type="ARBA" id="ARBA00023121"/>
    </source>
</evidence>
<dbReference type="EMBL" id="KB531577">
    <property type="protein sequence ID" value="EMP34778.1"/>
    <property type="molecule type" value="Genomic_DNA"/>
</dbReference>
<dbReference type="AlphaFoldDB" id="M7BRR8"/>
<comment type="similarity">
    <text evidence="2">Belongs to the sorting nexin family.</text>
</comment>
<keyword evidence="11" id="KW-1185">Reference proteome</keyword>
<dbReference type="PANTHER" id="PTHR15813">
    <property type="entry name" value="SORTING NEXIN-22 AND 24"/>
    <property type="match status" value="1"/>
</dbReference>
<proteinExistence type="inferred from homology"/>
<reference evidence="11" key="1">
    <citation type="journal article" date="2013" name="Nat. Genet.">
        <title>The draft genomes of soft-shell turtle and green sea turtle yield insights into the development and evolution of the turtle-specific body plan.</title>
        <authorList>
            <person name="Wang Z."/>
            <person name="Pascual-Anaya J."/>
            <person name="Zadissa A."/>
            <person name="Li W."/>
            <person name="Niimura Y."/>
            <person name="Huang Z."/>
            <person name="Li C."/>
            <person name="White S."/>
            <person name="Xiong Z."/>
            <person name="Fang D."/>
            <person name="Wang B."/>
            <person name="Ming Y."/>
            <person name="Chen Y."/>
            <person name="Zheng Y."/>
            <person name="Kuraku S."/>
            <person name="Pignatelli M."/>
            <person name="Herrero J."/>
            <person name="Beal K."/>
            <person name="Nozawa M."/>
            <person name="Li Q."/>
            <person name="Wang J."/>
            <person name="Zhang H."/>
            <person name="Yu L."/>
            <person name="Shigenobu S."/>
            <person name="Wang J."/>
            <person name="Liu J."/>
            <person name="Flicek P."/>
            <person name="Searle S."/>
            <person name="Wang J."/>
            <person name="Kuratani S."/>
            <person name="Yin Y."/>
            <person name="Aken B."/>
            <person name="Zhang G."/>
            <person name="Irie N."/>
        </authorList>
    </citation>
    <scope>NUCLEOTIDE SEQUENCE [LARGE SCALE GENOMIC DNA]</scope>
</reference>
<evidence type="ECO:0000256" key="8">
    <source>
        <dbReference type="SAM" id="SignalP"/>
    </source>
</evidence>
<feature type="chain" id="PRO_5013220714" evidence="8">
    <location>
        <begin position="16"/>
        <end position="86"/>
    </location>
</feature>
<organism evidence="10 11">
    <name type="scientific">Chelonia mydas</name>
    <name type="common">Green sea-turtle</name>
    <name type="synonym">Chelonia agassizi</name>
    <dbReference type="NCBI Taxonomy" id="8469"/>
    <lineage>
        <taxon>Eukaryota</taxon>
        <taxon>Metazoa</taxon>
        <taxon>Chordata</taxon>
        <taxon>Craniata</taxon>
        <taxon>Vertebrata</taxon>
        <taxon>Euteleostomi</taxon>
        <taxon>Archelosauria</taxon>
        <taxon>Testudinata</taxon>
        <taxon>Testudines</taxon>
        <taxon>Cryptodira</taxon>
        <taxon>Durocryptodira</taxon>
        <taxon>Americhelydia</taxon>
        <taxon>Chelonioidea</taxon>
        <taxon>Cheloniidae</taxon>
        <taxon>Chelonia</taxon>
    </lineage>
</organism>
<evidence type="ECO:0000259" key="9">
    <source>
        <dbReference type="Pfam" id="PF00787"/>
    </source>
</evidence>
<protein>
    <submittedName>
        <fullName evidence="10">Sorting nexin-24</fullName>
    </submittedName>
</protein>
<keyword evidence="7" id="KW-0968">Cytoplasmic vesicle</keyword>
<dbReference type="Pfam" id="PF00787">
    <property type="entry name" value="PX"/>
    <property type="match status" value="1"/>
</dbReference>
<sequence length="86" mass="9616">MVALLSGALLLQTLGIPLVVELFSSLSSSSPNPTLWSLVSVEGEYDALKRFIRTPEIPSKHVRNWVPKVLEQRRQGLEIYLQGERG</sequence>
<dbReference type="eggNOG" id="KOG2101">
    <property type="taxonomic scope" value="Eukaryota"/>
</dbReference>
<comment type="subcellular location">
    <subcellularLocation>
        <location evidence="1">Cytoplasmic vesicle membrane</location>
        <topology evidence="1">Peripheral membrane protein</topology>
        <orientation evidence="1">Cytoplasmic side</orientation>
    </subcellularLocation>
</comment>
<evidence type="ECO:0000256" key="3">
    <source>
        <dbReference type="ARBA" id="ARBA00022448"/>
    </source>
</evidence>
<dbReference type="STRING" id="8469.M7BRR8"/>
<dbReference type="InterPro" id="IPR036871">
    <property type="entry name" value="PX_dom_sf"/>
</dbReference>
<keyword evidence="8" id="KW-0732">Signal</keyword>
<feature type="domain" description="PX" evidence="9">
    <location>
        <begin position="53"/>
        <end position="82"/>
    </location>
</feature>